<feature type="domain" description="DUF218" evidence="2">
    <location>
        <begin position="69"/>
        <end position="169"/>
    </location>
</feature>
<evidence type="ECO:0000313" key="4">
    <source>
        <dbReference type="Proteomes" id="UP000597761"/>
    </source>
</evidence>
<comment type="caution">
    <text evidence="3">The sequence shown here is derived from an EMBL/GenBank/DDBJ whole genome shotgun (WGS) entry which is preliminary data.</text>
</comment>
<protein>
    <recommendedName>
        <fullName evidence="2">DUF218 domain-containing protein</fullName>
    </recommendedName>
</protein>
<sequence length="209" mass="22161">MTLAPGPSPRDRNAGAASVYPLATQRTGSVAALVRRCLVAAAVVVLIWLATCLALFVTVDSSPARRTNAVIMLGGDSTERLPVAQSVRRATGTPNLVLSNTDTPGNASADARCAANSSARVICFRPVTKDTRGEARAIGQLIADRHWTAVTVVTSRYHATRARMLLVACTDARVDVKVSEPRLNPWQWVERFVSETGGVVETALAPPCG</sequence>
<dbReference type="Pfam" id="PF02698">
    <property type="entry name" value="DUF218"/>
    <property type="match status" value="1"/>
</dbReference>
<dbReference type="Proteomes" id="UP000597761">
    <property type="component" value="Unassembled WGS sequence"/>
</dbReference>
<feature type="transmembrane region" description="Helical" evidence="1">
    <location>
        <begin position="38"/>
        <end position="59"/>
    </location>
</feature>
<name>A0ABQ1P5T9_9MICC</name>
<dbReference type="InterPro" id="IPR003848">
    <property type="entry name" value="DUF218"/>
</dbReference>
<evidence type="ECO:0000256" key="1">
    <source>
        <dbReference type="SAM" id="Phobius"/>
    </source>
</evidence>
<keyword evidence="1" id="KW-1133">Transmembrane helix</keyword>
<reference evidence="4" key="1">
    <citation type="journal article" date="2019" name="Int. J. Syst. Evol. Microbiol.">
        <title>The Global Catalogue of Microorganisms (GCM) 10K type strain sequencing project: providing services to taxonomists for standard genome sequencing and annotation.</title>
        <authorList>
            <consortium name="The Broad Institute Genomics Platform"/>
            <consortium name="The Broad Institute Genome Sequencing Center for Infectious Disease"/>
            <person name="Wu L."/>
            <person name="Ma J."/>
        </authorList>
    </citation>
    <scope>NUCLEOTIDE SEQUENCE [LARGE SCALE GENOMIC DNA]</scope>
    <source>
        <strain evidence="4">CGMCC 1.15480</strain>
    </source>
</reference>
<keyword evidence="1" id="KW-0472">Membrane</keyword>
<dbReference type="EMBL" id="BMJI01000007">
    <property type="protein sequence ID" value="GGC89936.1"/>
    <property type="molecule type" value="Genomic_DNA"/>
</dbReference>
<keyword evidence="1" id="KW-0812">Transmembrane</keyword>
<evidence type="ECO:0000259" key="2">
    <source>
        <dbReference type="Pfam" id="PF02698"/>
    </source>
</evidence>
<keyword evidence="4" id="KW-1185">Reference proteome</keyword>
<proteinExistence type="predicted"/>
<gene>
    <name evidence="3" type="ORF">GCM10011512_16110</name>
</gene>
<accession>A0ABQ1P5T9</accession>
<evidence type="ECO:0000313" key="3">
    <source>
        <dbReference type="EMBL" id="GGC89936.1"/>
    </source>
</evidence>
<organism evidence="3 4">
    <name type="scientific">Tersicoccus solisilvae</name>
    <dbReference type="NCBI Taxonomy" id="1882339"/>
    <lineage>
        <taxon>Bacteria</taxon>
        <taxon>Bacillati</taxon>
        <taxon>Actinomycetota</taxon>
        <taxon>Actinomycetes</taxon>
        <taxon>Micrococcales</taxon>
        <taxon>Micrococcaceae</taxon>
        <taxon>Tersicoccus</taxon>
    </lineage>
</organism>